<organism evidence="4 5">
    <name type="scientific">Crotalus adamanteus</name>
    <name type="common">Eastern diamondback rattlesnake</name>
    <dbReference type="NCBI Taxonomy" id="8729"/>
    <lineage>
        <taxon>Eukaryota</taxon>
        <taxon>Metazoa</taxon>
        <taxon>Chordata</taxon>
        <taxon>Craniata</taxon>
        <taxon>Vertebrata</taxon>
        <taxon>Euteleostomi</taxon>
        <taxon>Lepidosauria</taxon>
        <taxon>Squamata</taxon>
        <taxon>Bifurcata</taxon>
        <taxon>Unidentata</taxon>
        <taxon>Episquamata</taxon>
        <taxon>Toxicofera</taxon>
        <taxon>Serpentes</taxon>
        <taxon>Colubroidea</taxon>
        <taxon>Viperidae</taxon>
        <taxon>Crotalinae</taxon>
        <taxon>Crotalus</taxon>
    </lineage>
</organism>
<dbReference type="EMBL" id="JAOTOJ010000003">
    <property type="protein sequence ID" value="KAK9402829.1"/>
    <property type="molecule type" value="Genomic_DNA"/>
</dbReference>
<comment type="caution">
    <text evidence="4">The sequence shown here is derived from an EMBL/GenBank/DDBJ whole genome shotgun (WGS) entry which is preliminary data.</text>
</comment>
<reference evidence="4 5" key="1">
    <citation type="journal article" date="2024" name="Proc. Natl. Acad. Sci. U.S.A.">
        <title>The genetic regulatory architecture and epigenomic basis for age-related changes in rattlesnake venom.</title>
        <authorList>
            <person name="Hogan M.P."/>
            <person name="Holding M.L."/>
            <person name="Nystrom G.S."/>
            <person name="Colston T.J."/>
            <person name="Bartlett D.A."/>
            <person name="Mason A.J."/>
            <person name="Ellsworth S.A."/>
            <person name="Rautsaw R.M."/>
            <person name="Lawrence K.C."/>
            <person name="Strickland J.L."/>
            <person name="He B."/>
            <person name="Fraser P."/>
            <person name="Margres M.J."/>
            <person name="Gilbert D.M."/>
            <person name="Gibbs H.L."/>
            <person name="Parkinson C.L."/>
            <person name="Rokyta D.R."/>
        </authorList>
    </citation>
    <scope>NUCLEOTIDE SEQUENCE [LARGE SCALE GENOMIC DNA]</scope>
    <source>
        <strain evidence="4">DRR0105</strain>
    </source>
</reference>
<evidence type="ECO:0000313" key="5">
    <source>
        <dbReference type="Proteomes" id="UP001474421"/>
    </source>
</evidence>
<dbReference type="PANTHER" id="PTHR24179">
    <property type="entry name" value="PROTEIN PHOSPHATASE 1 REGULATORY SUBUNIT 12"/>
    <property type="match status" value="1"/>
</dbReference>
<dbReference type="Proteomes" id="UP001474421">
    <property type="component" value="Unassembled WGS sequence"/>
</dbReference>
<feature type="region of interest" description="Disordered" evidence="3">
    <location>
        <begin position="41"/>
        <end position="60"/>
    </location>
</feature>
<keyword evidence="5" id="KW-1185">Reference proteome</keyword>
<evidence type="ECO:0000256" key="2">
    <source>
        <dbReference type="ARBA" id="ARBA00023043"/>
    </source>
</evidence>
<proteinExistence type="predicted"/>
<evidence type="ECO:0000313" key="4">
    <source>
        <dbReference type="EMBL" id="KAK9402829.1"/>
    </source>
</evidence>
<dbReference type="InterPro" id="IPR051226">
    <property type="entry name" value="PP1_Regulatory_Subunit"/>
</dbReference>
<evidence type="ECO:0000256" key="3">
    <source>
        <dbReference type="SAM" id="MobiDB-lite"/>
    </source>
</evidence>
<sequence length="141" mass="15837">MADHLELLAEMPAVARMGTQERLKHAQKRRAQQLKKWAQFEKDGQGKKVKGEKKRRRAAKETRVFFPENVQLLEAAGRNDVEEASLGPVRVAFLFPFGRGGSWSPRPLLSSAAALTRWSFFLLERRASSSPEPAPSGRGRP</sequence>
<evidence type="ECO:0000256" key="1">
    <source>
        <dbReference type="ARBA" id="ARBA00022737"/>
    </source>
</evidence>
<accession>A0AAW1BL86</accession>
<dbReference type="GO" id="GO:0017020">
    <property type="term" value="F:myosin phosphatase regulator activity"/>
    <property type="evidence" value="ECO:0007669"/>
    <property type="project" value="TreeGrafter"/>
</dbReference>
<dbReference type="GO" id="GO:0005737">
    <property type="term" value="C:cytoplasm"/>
    <property type="evidence" value="ECO:0007669"/>
    <property type="project" value="TreeGrafter"/>
</dbReference>
<feature type="compositionally biased region" description="Basic residues" evidence="3">
    <location>
        <begin position="47"/>
        <end position="58"/>
    </location>
</feature>
<dbReference type="PANTHER" id="PTHR24179:SF30">
    <property type="entry name" value="PROTEIN PHOSPHATASE 1 REGULATORY SUBUNIT 16A"/>
    <property type="match status" value="1"/>
</dbReference>
<dbReference type="AlphaFoldDB" id="A0AAW1BL86"/>
<name>A0AAW1BL86_CROAD</name>
<dbReference type="GO" id="GO:0004857">
    <property type="term" value="F:enzyme inhibitor activity"/>
    <property type="evidence" value="ECO:0007669"/>
    <property type="project" value="TreeGrafter"/>
</dbReference>
<protein>
    <submittedName>
        <fullName evidence="4">Protein phosphatase 1 regulatory subunit 16A-like</fullName>
    </submittedName>
</protein>
<keyword evidence="2" id="KW-0040">ANK repeat</keyword>
<keyword evidence="1" id="KW-0677">Repeat</keyword>
<gene>
    <name evidence="4" type="ORF">NXF25_007656</name>
</gene>